<feature type="domain" description="HTH lysR-type" evidence="5">
    <location>
        <begin position="1"/>
        <end position="59"/>
    </location>
</feature>
<dbReference type="InterPro" id="IPR036388">
    <property type="entry name" value="WH-like_DNA-bd_sf"/>
</dbReference>
<keyword evidence="2" id="KW-0805">Transcription regulation</keyword>
<evidence type="ECO:0000313" key="7">
    <source>
        <dbReference type="Proteomes" id="UP001595629"/>
    </source>
</evidence>
<accession>A0ABV7TKV0</accession>
<dbReference type="PANTHER" id="PTHR30537:SF5">
    <property type="entry name" value="HTH-TYPE TRANSCRIPTIONAL ACTIVATOR TTDR-RELATED"/>
    <property type="match status" value="1"/>
</dbReference>
<dbReference type="EMBL" id="JBHRXI010000044">
    <property type="protein sequence ID" value="MFC3616169.1"/>
    <property type="molecule type" value="Genomic_DNA"/>
</dbReference>
<dbReference type="Gene3D" id="1.10.10.10">
    <property type="entry name" value="Winged helix-like DNA-binding domain superfamily/Winged helix DNA-binding domain"/>
    <property type="match status" value="1"/>
</dbReference>
<organism evidence="6 7">
    <name type="scientific">Lutimaribacter marinistellae</name>
    <dbReference type="NCBI Taxonomy" id="1820329"/>
    <lineage>
        <taxon>Bacteria</taxon>
        <taxon>Pseudomonadati</taxon>
        <taxon>Pseudomonadota</taxon>
        <taxon>Alphaproteobacteria</taxon>
        <taxon>Rhodobacterales</taxon>
        <taxon>Roseobacteraceae</taxon>
        <taxon>Lutimaribacter</taxon>
    </lineage>
</organism>
<evidence type="ECO:0000256" key="2">
    <source>
        <dbReference type="ARBA" id="ARBA00023015"/>
    </source>
</evidence>
<name>A0ABV7TKV0_9RHOB</name>
<keyword evidence="7" id="KW-1185">Reference proteome</keyword>
<comment type="similarity">
    <text evidence="1">Belongs to the LysR transcriptional regulatory family.</text>
</comment>
<keyword evidence="4" id="KW-0804">Transcription</keyword>
<protein>
    <submittedName>
        <fullName evidence="6">LysR family transcriptional regulator</fullName>
    </submittedName>
</protein>
<dbReference type="InterPro" id="IPR005119">
    <property type="entry name" value="LysR_subst-bd"/>
</dbReference>
<dbReference type="InterPro" id="IPR058163">
    <property type="entry name" value="LysR-type_TF_proteobact-type"/>
</dbReference>
<proteinExistence type="inferred from homology"/>
<keyword evidence="3" id="KW-0238">DNA-binding</keyword>
<evidence type="ECO:0000313" key="6">
    <source>
        <dbReference type="EMBL" id="MFC3616169.1"/>
    </source>
</evidence>
<evidence type="ECO:0000256" key="4">
    <source>
        <dbReference type="ARBA" id="ARBA00023163"/>
    </source>
</evidence>
<gene>
    <name evidence="6" type="ORF">ACFORG_20700</name>
</gene>
<evidence type="ECO:0000259" key="5">
    <source>
        <dbReference type="PROSITE" id="PS50931"/>
    </source>
</evidence>
<comment type="caution">
    <text evidence="6">The sequence shown here is derived from an EMBL/GenBank/DDBJ whole genome shotgun (WGS) entry which is preliminary data.</text>
</comment>
<dbReference type="PROSITE" id="PS50931">
    <property type="entry name" value="HTH_LYSR"/>
    <property type="match status" value="1"/>
</dbReference>
<dbReference type="Pfam" id="PF00126">
    <property type="entry name" value="HTH_1"/>
    <property type="match status" value="1"/>
</dbReference>
<dbReference type="SUPFAM" id="SSF46785">
    <property type="entry name" value="Winged helix' DNA-binding domain"/>
    <property type="match status" value="1"/>
</dbReference>
<dbReference type="InterPro" id="IPR000847">
    <property type="entry name" value="LysR_HTH_N"/>
</dbReference>
<dbReference type="RefSeq" id="WP_386737475.1">
    <property type="nucleotide sequence ID" value="NZ_JBHRXI010000044.1"/>
</dbReference>
<dbReference type="PANTHER" id="PTHR30537">
    <property type="entry name" value="HTH-TYPE TRANSCRIPTIONAL REGULATOR"/>
    <property type="match status" value="1"/>
</dbReference>
<dbReference type="Gene3D" id="3.40.190.290">
    <property type="match status" value="1"/>
</dbReference>
<evidence type="ECO:0000256" key="1">
    <source>
        <dbReference type="ARBA" id="ARBA00009437"/>
    </source>
</evidence>
<dbReference type="Proteomes" id="UP001595629">
    <property type="component" value="Unassembled WGS sequence"/>
</dbReference>
<sequence length="299" mass="32837">MDRFTEMESVASVVDHGGFTDAAKKLGVSKSYVSKHVANLEARLGARLLNRTTRKVSPTEIGMAYYERARRVLNDAGDADAMVSAMQSAPAGILRIAVDTDFGVSRVVPILPEFLDAFPQIQTDLVLKNRHVELISEGFDMAIRCGDLEDSTLRGRKIATFSKRLIAAPSYLERHGYPQRIGDLNDHKLLNYSNRGMSCVWKIPISSGQTREVRVPGWLSVNDGQSLLRAAIAGLGIAYLPSFLYANAMKQGLVVDVMPILPVESQSVFAVYPPGRFTPPNVRALIDFLVHKFGKGAEC</sequence>
<reference evidence="7" key="1">
    <citation type="journal article" date="2019" name="Int. J. Syst. Evol. Microbiol.">
        <title>The Global Catalogue of Microorganisms (GCM) 10K type strain sequencing project: providing services to taxonomists for standard genome sequencing and annotation.</title>
        <authorList>
            <consortium name="The Broad Institute Genomics Platform"/>
            <consortium name="The Broad Institute Genome Sequencing Center for Infectious Disease"/>
            <person name="Wu L."/>
            <person name="Ma J."/>
        </authorList>
    </citation>
    <scope>NUCLEOTIDE SEQUENCE [LARGE SCALE GENOMIC DNA]</scope>
    <source>
        <strain evidence="7">KCTC 42911</strain>
    </source>
</reference>
<dbReference type="InterPro" id="IPR036390">
    <property type="entry name" value="WH_DNA-bd_sf"/>
</dbReference>
<dbReference type="SUPFAM" id="SSF53850">
    <property type="entry name" value="Periplasmic binding protein-like II"/>
    <property type="match status" value="1"/>
</dbReference>
<dbReference type="CDD" id="cd08422">
    <property type="entry name" value="PBP2_CrgA_like"/>
    <property type="match status" value="1"/>
</dbReference>
<dbReference type="Pfam" id="PF03466">
    <property type="entry name" value="LysR_substrate"/>
    <property type="match status" value="1"/>
</dbReference>
<evidence type="ECO:0000256" key="3">
    <source>
        <dbReference type="ARBA" id="ARBA00023125"/>
    </source>
</evidence>